<proteinExistence type="inferred from homology"/>
<evidence type="ECO:0000313" key="9">
    <source>
        <dbReference type="Proteomes" id="UP000232587"/>
    </source>
</evidence>
<dbReference type="Proteomes" id="UP000232587">
    <property type="component" value="Unassembled WGS sequence"/>
</dbReference>
<dbReference type="EMBL" id="PHUF01000002">
    <property type="protein sequence ID" value="PKB25711.1"/>
    <property type="molecule type" value="Genomic_DNA"/>
</dbReference>
<dbReference type="GO" id="GO:0016787">
    <property type="term" value="F:hydrolase activity"/>
    <property type="evidence" value="ECO:0007669"/>
    <property type="project" value="UniProtKB-KW"/>
</dbReference>
<evidence type="ECO:0000313" key="8">
    <source>
        <dbReference type="EMBL" id="PKB25711.1"/>
    </source>
</evidence>
<evidence type="ECO:0000256" key="2">
    <source>
        <dbReference type="ARBA" id="ARBA00007749"/>
    </source>
</evidence>
<dbReference type="PANTHER" id="PTHR42978">
    <property type="entry name" value="QUORUM-QUENCHING LACTONASE YTNP-RELATED-RELATED"/>
    <property type="match status" value="1"/>
</dbReference>
<dbReference type="RefSeq" id="WP_100866123.1">
    <property type="nucleotide sequence ID" value="NZ_PHUF01000002.1"/>
</dbReference>
<keyword evidence="3" id="KW-0479">Metal-binding</keyword>
<evidence type="ECO:0000256" key="4">
    <source>
        <dbReference type="ARBA" id="ARBA00022801"/>
    </source>
</evidence>
<name>A0A2N0I3F3_9SPHN</name>
<comment type="similarity">
    <text evidence="2">Belongs to the metallo-beta-lactamase superfamily.</text>
</comment>
<evidence type="ECO:0000256" key="5">
    <source>
        <dbReference type="ARBA" id="ARBA00022833"/>
    </source>
</evidence>
<dbReference type="Pfam" id="PF12706">
    <property type="entry name" value="Lactamase_B_2"/>
    <property type="match status" value="1"/>
</dbReference>
<evidence type="ECO:0000256" key="6">
    <source>
        <dbReference type="SAM" id="Phobius"/>
    </source>
</evidence>
<evidence type="ECO:0000259" key="7">
    <source>
        <dbReference type="SMART" id="SM00849"/>
    </source>
</evidence>
<keyword evidence="5" id="KW-0862">Zinc</keyword>
<organism evidence="8 9">
    <name type="scientific">Novosphingobium kunmingense</name>
    <dbReference type="NCBI Taxonomy" id="1211806"/>
    <lineage>
        <taxon>Bacteria</taxon>
        <taxon>Pseudomonadati</taxon>
        <taxon>Pseudomonadota</taxon>
        <taxon>Alphaproteobacteria</taxon>
        <taxon>Sphingomonadales</taxon>
        <taxon>Sphingomonadaceae</taxon>
        <taxon>Novosphingobium</taxon>
    </lineage>
</organism>
<sequence length="306" mass="33140">MTRRLNLILLFLLVAVGLPYYWLLLDNRPGDIPPKPVSMAQLRQLAGSISGPHPAGVEMELVGWRDLPSTLFAAGTGLRQHRIGIMAFRLPVPGARPVLIDSGLAPAQARDMDLSVYRAERQARVDRAMDTAGLILVTHEHPDHLGGLAFRPAAAPRAAQLNTPLRRALVELNPAAIATGGPRDATRPFAVAPGIVAIPAPSHTPGSQMYFVQLADGREVLFAGDIATLETSWRETRARSRLIGDYFAPEDRAEVYAWLRTIKALVAAAPGLIVVPGHDSDLMLALVNERTIHYHFSSSDFGPASQ</sequence>
<accession>A0A2N0I3F3</accession>
<dbReference type="InterPro" id="IPR036866">
    <property type="entry name" value="RibonucZ/Hydroxyglut_hydro"/>
</dbReference>
<reference evidence="8 9" key="1">
    <citation type="submission" date="2017-11" db="EMBL/GenBank/DDBJ databases">
        <title>Genomic Encyclopedia of Type Strains, Phase III (KMG-III): the genomes of soil and plant-associated and newly described type strains.</title>
        <authorList>
            <person name="Whitman W."/>
        </authorList>
    </citation>
    <scope>NUCLEOTIDE SEQUENCE [LARGE SCALE GENOMIC DNA]</scope>
    <source>
        <strain evidence="8 9">CGMCC 1.12274</strain>
    </source>
</reference>
<feature type="transmembrane region" description="Helical" evidence="6">
    <location>
        <begin position="7"/>
        <end position="25"/>
    </location>
</feature>
<dbReference type="GO" id="GO:0046872">
    <property type="term" value="F:metal ion binding"/>
    <property type="evidence" value="ECO:0007669"/>
    <property type="project" value="UniProtKB-KW"/>
</dbReference>
<dbReference type="PANTHER" id="PTHR42978:SF2">
    <property type="entry name" value="102 KBASES UNSTABLE REGION: FROM 1 TO 119443"/>
    <property type="match status" value="1"/>
</dbReference>
<feature type="domain" description="Metallo-beta-lactamase" evidence="7">
    <location>
        <begin position="84"/>
        <end position="278"/>
    </location>
</feature>
<dbReference type="SUPFAM" id="SSF56281">
    <property type="entry name" value="Metallo-hydrolase/oxidoreductase"/>
    <property type="match status" value="1"/>
</dbReference>
<dbReference type="SMART" id="SM00849">
    <property type="entry name" value="Lactamase_B"/>
    <property type="match status" value="1"/>
</dbReference>
<keyword evidence="6" id="KW-1133">Transmembrane helix</keyword>
<dbReference type="InterPro" id="IPR051013">
    <property type="entry name" value="MBL_superfamily_lactonases"/>
</dbReference>
<evidence type="ECO:0000256" key="1">
    <source>
        <dbReference type="ARBA" id="ARBA00001947"/>
    </source>
</evidence>
<dbReference type="AlphaFoldDB" id="A0A2N0I3F3"/>
<protein>
    <submittedName>
        <fullName evidence="8">Glyoxylase-like metal-dependent hydrolase (Beta-lactamase superfamily II)</fullName>
    </submittedName>
</protein>
<keyword evidence="9" id="KW-1185">Reference proteome</keyword>
<keyword evidence="4 8" id="KW-0378">Hydrolase</keyword>
<comment type="cofactor">
    <cofactor evidence="1">
        <name>Zn(2+)</name>
        <dbReference type="ChEBI" id="CHEBI:29105"/>
    </cofactor>
</comment>
<dbReference type="InterPro" id="IPR001279">
    <property type="entry name" value="Metallo-B-lactamas"/>
</dbReference>
<dbReference type="OrthoDB" id="9803916at2"/>
<keyword evidence="6" id="KW-0472">Membrane</keyword>
<gene>
    <name evidence="8" type="ORF">B0I00_0917</name>
</gene>
<keyword evidence="6" id="KW-0812">Transmembrane</keyword>
<comment type="caution">
    <text evidence="8">The sequence shown here is derived from an EMBL/GenBank/DDBJ whole genome shotgun (WGS) entry which is preliminary data.</text>
</comment>
<evidence type="ECO:0000256" key="3">
    <source>
        <dbReference type="ARBA" id="ARBA00022723"/>
    </source>
</evidence>
<dbReference type="Gene3D" id="3.60.15.10">
    <property type="entry name" value="Ribonuclease Z/Hydroxyacylglutathione hydrolase-like"/>
    <property type="match status" value="1"/>
</dbReference>